<reference evidence="2" key="1">
    <citation type="submission" date="2018-08" db="EMBL/GenBank/DDBJ databases">
        <title>Identification of Burkholderia cepacia strains that express a Burkholderia pseudomallei-like capsular polysaccharide.</title>
        <authorList>
            <person name="Burtnick M.N."/>
            <person name="Vongsouvath M."/>
            <person name="Newton P."/>
            <person name="Wuthiekanun V."/>
            <person name="Limmathurotsakul D."/>
            <person name="Brett P.J."/>
            <person name="Chantratita N."/>
            <person name="Dance D.A."/>
        </authorList>
    </citation>
    <scope>NUCLEOTIDE SEQUENCE</scope>
    <source>
        <strain evidence="2">SBXCC001</strain>
    </source>
</reference>
<feature type="region of interest" description="Disordered" evidence="1">
    <location>
        <begin position="26"/>
        <end position="55"/>
    </location>
</feature>
<protein>
    <submittedName>
        <fullName evidence="2">Uncharacterized protein</fullName>
    </submittedName>
</protein>
<dbReference type="EMBL" id="QXCT01000001">
    <property type="protein sequence ID" value="MDW9251158.1"/>
    <property type="molecule type" value="Genomic_DNA"/>
</dbReference>
<feature type="compositionally biased region" description="Basic and acidic residues" evidence="1">
    <location>
        <begin position="90"/>
        <end position="100"/>
    </location>
</feature>
<evidence type="ECO:0000313" key="3">
    <source>
        <dbReference type="Proteomes" id="UP001272137"/>
    </source>
</evidence>
<organism evidence="2 3">
    <name type="scientific">Burkholderia thailandensis</name>
    <dbReference type="NCBI Taxonomy" id="57975"/>
    <lineage>
        <taxon>Bacteria</taxon>
        <taxon>Pseudomonadati</taxon>
        <taxon>Pseudomonadota</taxon>
        <taxon>Betaproteobacteria</taxon>
        <taxon>Burkholderiales</taxon>
        <taxon>Burkholderiaceae</taxon>
        <taxon>Burkholderia</taxon>
        <taxon>pseudomallei group</taxon>
    </lineage>
</organism>
<dbReference type="Proteomes" id="UP001272137">
    <property type="component" value="Unassembled WGS sequence"/>
</dbReference>
<feature type="region of interest" description="Disordered" evidence="1">
    <location>
        <begin position="136"/>
        <end position="220"/>
    </location>
</feature>
<comment type="caution">
    <text evidence="2">The sequence shown here is derived from an EMBL/GenBank/DDBJ whole genome shotgun (WGS) entry which is preliminary data.</text>
</comment>
<sequence length="236" mass="25310">MRAAALPGAYRTKVYGISAGANRIASSNARKPIRRCGEKPTPGAEDRRSSGHHRKRLYIRTARAVGDPCENRVPPHRPTGRNRIGNAAGVDRRRATGHGDDRVKRVGCGLLLLAFTSLTFAGERYVEIWNPPEARIGSTTGSASGARRDPAARKPSAAAATKRRRAAPRVVEARMHHPPTAVKIAPKPRAIDDGAPRPAPGPASPSPATPDIPRLFTPDGNVLRVGTRGYRADISR</sequence>
<dbReference type="AlphaFoldDB" id="A0AAW9CPU8"/>
<name>A0AAW9CPU8_BURTH</name>
<feature type="compositionally biased region" description="Pro residues" evidence="1">
    <location>
        <begin position="197"/>
        <end position="210"/>
    </location>
</feature>
<evidence type="ECO:0000256" key="1">
    <source>
        <dbReference type="SAM" id="MobiDB-lite"/>
    </source>
</evidence>
<evidence type="ECO:0000313" key="2">
    <source>
        <dbReference type="EMBL" id="MDW9251158.1"/>
    </source>
</evidence>
<feature type="region of interest" description="Disordered" evidence="1">
    <location>
        <begin position="67"/>
        <end position="100"/>
    </location>
</feature>
<proteinExistence type="predicted"/>
<gene>
    <name evidence="2" type="ORF">C7S16_4701</name>
</gene>
<accession>A0AAW9CPU8</accession>